<dbReference type="EMBL" id="SJPX01000001">
    <property type="protein sequence ID" value="TWU58048.1"/>
    <property type="molecule type" value="Genomic_DNA"/>
</dbReference>
<dbReference type="OrthoDB" id="288736at2"/>
<evidence type="ECO:0000313" key="2">
    <source>
        <dbReference type="Proteomes" id="UP000317977"/>
    </source>
</evidence>
<evidence type="ECO:0000313" key="1">
    <source>
        <dbReference type="EMBL" id="TWU58048.1"/>
    </source>
</evidence>
<protein>
    <recommendedName>
        <fullName evidence="3">DNA ligase D 3'-phosphoesterase domain-containing protein</fullName>
    </recommendedName>
</protein>
<proteinExistence type="predicted"/>
<accession>A0A5C6F9I8</accession>
<reference evidence="1 2" key="1">
    <citation type="submission" date="2019-02" db="EMBL/GenBank/DDBJ databases">
        <title>Deep-cultivation of Planctomycetes and their phenomic and genomic characterization uncovers novel biology.</title>
        <authorList>
            <person name="Wiegand S."/>
            <person name="Jogler M."/>
            <person name="Boedeker C."/>
            <person name="Pinto D."/>
            <person name="Vollmers J."/>
            <person name="Rivas-Marin E."/>
            <person name="Kohn T."/>
            <person name="Peeters S.H."/>
            <person name="Heuer A."/>
            <person name="Rast P."/>
            <person name="Oberbeckmann S."/>
            <person name="Bunk B."/>
            <person name="Jeske O."/>
            <person name="Meyerdierks A."/>
            <person name="Storesund J.E."/>
            <person name="Kallscheuer N."/>
            <person name="Luecker S."/>
            <person name="Lage O.M."/>
            <person name="Pohl T."/>
            <person name="Merkel B.J."/>
            <person name="Hornburger P."/>
            <person name="Mueller R.-W."/>
            <person name="Bruemmer F."/>
            <person name="Labrenz M."/>
            <person name="Spormann A.M."/>
            <person name="Op Den Camp H."/>
            <person name="Overmann J."/>
            <person name="Amann R."/>
            <person name="Jetten M.S.M."/>
            <person name="Mascher T."/>
            <person name="Medema M.H."/>
            <person name="Devos D.P."/>
            <person name="Kaster A.-K."/>
            <person name="Ovreas L."/>
            <person name="Rohde M."/>
            <person name="Galperin M.Y."/>
            <person name="Jogler C."/>
        </authorList>
    </citation>
    <scope>NUCLEOTIDE SEQUENCE [LARGE SCALE GENOMIC DNA]</scope>
    <source>
        <strain evidence="1 2">Poly59</strain>
    </source>
</reference>
<dbReference type="AlphaFoldDB" id="A0A5C6F9I8"/>
<dbReference type="RefSeq" id="WP_146532841.1">
    <property type="nucleotide sequence ID" value="NZ_SJPX01000001.1"/>
</dbReference>
<keyword evidence="2" id="KW-1185">Reference proteome</keyword>
<gene>
    <name evidence="1" type="ORF">Poly59_09570</name>
</gene>
<name>A0A5C6F9I8_9BACT</name>
<evidence type="ECO:0008006" key="3">
    <source>
        <dbReference type="Google" id="ProtNLM"/>
    </source>
</evidence>
<sequence length="143" mass="16292">MNADSAMGNRFVVLHHHIGPGFQRVSDDHFDWMFERGGSLRTWATPVIDDVNDAFTLNCEPLADHRIEYLNYEGPVSGHRGNVTRVVAGTFKVIDEWPSRFLVQVNVELGDLFDKATLVFQRTSLDFDRGFDVSRADWTLSFS</sequence>
<dbReference type="Proteomes" id="UP000317977">
    <property type="component" value="Unassembled WGS sequence"/>
</dbReference>
<organism evidence="1 2">
    <name type="scientific">Rubripirellula reticaptiva</name>
    <dbReference type="NCBI Taxonomy" id="2528013"/>
    <lineage>
        <taxon>Bacteria</taxon>
        <taxon>Pseudomonadati</taxon>
        <taxon>Planctomycetota</taxon>
        <taxon>Planctomycetia</taxon>
        <taxon>Pirellulales</taxon>
        <taxon>Pirellulaceae</taxon>
        <taxon>Rubripirellula</taxon>
    </lineage>
</organism>
<comment type="caution">
    <text evidence="1">The sequence shown here is derived from an EMBL/GenBank/DDBJ whole genome shotgun (WGS) entry which is preliminary data.</text>
</comment>